<organism evidence="1 2">
    <name type="scientific">Ananas comosus</name>
    <name type="common">Pineapple</name>
    <name type="synonym">Ananas ananas</name>
    <dbReference type="NCBI Taxonomy" id="4615"/>
    <lineage>
        <taxon>Eukaryota</taxon>
        <taxon>Viridiplantae</taxon>
        <taxon>Streptophyta</taxon>
        <taxon>Embryophyta</taxon>
        <taxon>Tracheophyta</taxon>
        <taxon>Spermatophyta</taxon>
        <taxon>Magnoliopsida</taxon>
        <taxon>Liliopsida</taxon>
        <taxon>Poales</taxon>
        <taxon>Bromeliaceae</taxon>
        <taxon>Bromelioideae</taxon>
        <taxon>Ananas</taxon>
    </lineage>
</organism>
<gene>
    <name evidence="1" type="ORF">ACMD2_20373</name>
</gene>
<accession>A0A199VTT0</accession>
<evidence type="ECO:0000313" key="2">
    <source>
        <dbReference type="Proteomes" id="UP000092600"/>
    </source>
</evidence>
<comment type="caution">
    <text evidence="1">The sequence shown here is derived from an EMBL/GenBank/DDBJ whole genome shotgun (WGS) entry which is preliminary data.</text>
</comment>
<dbReference type="AlphaFoldDB" id="A0A199VTT0"/>
<proteinExistence type="predicted"/>
<dbReference type="Proteomes" id="UP000092600">
    <property type="component" value="Unassembled WGS sequence"/>
</dbReference>
<dbReference type="EMBL" id="LSRQ01000950">
    <property type="protein sequence ID" value="OAY80100.1"/>
    <property type="molecule type" value="Genomic_DNA"/>
</dbReference>
<reference evidence="1 2" key="1">
    <citation type="journal article" date="2016" name="DNA Res.">
        <title>The draft genome of MD-2 pineapple using hybrid error correction of long reads.</title>
        <authorList>
            <person name="Redwan R.M."/>
            <person name="Saidin A."/>
            <person name="Kumar S.V."/>
        </authorList>
    </citation>
    <scope>NUCLEOTIDE SEQUENCE [LARGE SCALE GENOMIC DNA]</scope>
    <source>
        <strain evidence="2">cv. MD2</strain>
        <tissue evidence="1">Leaf</tissue>
    </source>
</reference>
<evidence type="ECO:0000313" key="1">
    <source>
        <dbReference type="EMBL" id="OAY80100.1"/>
    </source>
</evidence>
<protein>
    <submittedName>
        <fullName evidence="1">Uncharacterized protein</fullName>
    </submittedName>
</protein>
<sequence>MKLRFEKFSVAALSSAKVNAQRLDPARVKGRSSGDAASLFVALLRFFSLRLTPPQQPNEYDFHECDMAS</sequence>
<name>A0A199VTT0_ANACO</name>